<dbReference type="EMBL" id="CP015453">
    <property type="protein sequence ID" value="AWH94185.1"/>
    <property type="molecule type" value="Genomic_DNA"/>
</dbReference>
<evidence type="ECO:0000313" key="5">
    <source>
        <dbReference type="EMBL" id="AWH94185.1"/>
    </source>
</evidence>
<accession>A0AAD0JQS9</accession>
<dbReference type="PROSITE" id="PS00061">
    <property type="entry name" value="ADH_SHORT"/>
    <property type="match status" value="1"/>
</dbReference>
<dbReference type="PRINTS" id="PR00081">
    <property type="entry name" value="GDHRDH"/>
</dbReference>
<dbReference type="SUPFAM" id="SSF51735">
    <property type="entry name" value="NAD(P)-binding Rossmann-fold domains"/>
    <property type="match status" value="1"/>
</dbReference>
<dbReference type="RefSeq" id="WP_107747187.1">
    <property type="nucleotide sequence ID" value="NZ_CP015453.1"/>
</dbReference>
<evidence type="ECO:0000256" key="3">
    <source>
        <dbReference type="RuleBase" id="RU000363"/>
    </source>
</evidence>
<dbReference type="AlphaFoldDB" id="A0AAD0JQS9"/>
<comment type="similarity">
    <text evidence="1 3">Belongs to the short-chain dehydrogenases/reductases (SDR) family.</text>
</comment>
<protein>
    <submittedName>
        <fullName evidence="5">3-oxoacyl-ACP reductase</fullName>
    </submittedName>
</protein>
<dbReference type="PRINTS" id="PR00080">
    <property type="entry name" value="SDRFAMILY"/>
</dbReference>
<dbReference type="Pfam" id="PF00106">
    <property type="entry name" value="adh_short"/>
    <property type="match status" value="1"/>
</dbReference>
<dbReference type="Gene3D" id="3.40.50.720">
    <property type="entry name" value="NAD(P)-binding Rossmann-like Domain"/>
    <property type="match status" value="1"/>
</dbReference>
<dbReference type="InterPro" id="IPR057326">
    <property type="entry name" value="KR_dom"/>
</dbReference>
<name>A0AAD0JQS9_9ACTN</name>
<organism evidence="5 6">
    <name type="scientific">Dietzia psychralcaliphila</name>
    <dbReference type="NCBI Taxonomy" id="139021"/>
    <lineage>
        <taxon>Bacteria</taxon>
        <taxon>Bacillati</taxon>
        <taxon>Actinomycetota</taxon>
        <taxon>Actinomycetes</taxon>
        <taxon>Mycobacteriales</taxon>
        <taxon>Dietziaceae</taxon>
        <taxon>Dietzia</taxon>
    </lineage>
</organism>
<gene>
    <name evidence="5" type="ORF">A6048_00115</name>
</gene>
<dbReference type="InterPro" id="IPR020904">
    <property type="entry name" value="Sc_DH/Rdtase_CS"/>
</dbReference>
<evidence type="ECO:0000259" key="4">
    <source>
        <dbReference type="SMART" id="SM00822"/>
    </source>
</evidence>
<dbReference type="InterPro" id="IPR051687">
    <property type="entry name" value="Peroxisomal_Beta-Oxidation"/>
</dbReference>
<dbReference type="InterPro" id="IPR036291">
    <property type="entry name" value="NAD(P)-bd_dom_sf"/>
</dbReference>
<evidence type="ECO:0000313" key="6">
    <source>
        <dbReference type="Proteomes" id="UP000244903"/>
    </source>
</evidence>
<evidence type="ECO:0000256" key="1">
    <source>
        <dbReference type="ARBA" id="ARBA00006484"/>
    </source>
</evidence>
<keyword evidence="6" id="KW-1185">Reference proteome</keyword>
<dbReference type="GO" id="GO:0016491">
    <property type="term" value="F:oxidoreductase activity"/>
    <property type="evidence" value="ECO:0007669"/>
    <property type="project" value="UniProtKB-KW"/>
</dbReference>
<proteinExistence type="inferred from homology"/>
<feature type="domain" description="Ketoreductase" evidence="4">
    <location>
        <begin position="10"/>
        <end position="209"/>
    </location>
</feature>
<dbReference type="SMART" id="SM00822">
    <property type="entry name" value="PKS_KR"/>
    <property type="match status" value="1"/>
</dbReference>
<dbReference type="KEGG" id="dpc:A6048_00115"/>
<reference evidence="5 6" key="1">
    <citation type="submission" date="2016-04" db="EMBL/GenBank/DDBJ databases">
        <title>Complete genome sequence of the haloalkaliphilic hydrocarbon-degrading bacterium Dietzia psychralcaliphila ILA-1T, isolated from a drain of a fish product-processing plant.</title>
        <authorList>
            <person name="Zhao J."/>
            <person name="Hu B."/>
            <person name="Geng S."/>
            <person name="Nie Y."/>
            <person name="Tang Y."/>
        </authorList>
    </citation>
    <scope>NUCLEOTIDE SEQUENCE [LARGE SCALE GENOMIC DNA]</scope>
    <source>
        <strain evidence="5 6">ILA-1</strain>
    </source>
</reference>
<evidence type="ECO:0000256" key="2">
    <source>
        <dbReference type="ARBA" id="ARBA00023002"/>
    </source>
</evidence>
<dbReference type="InterPro" id="IPR002347">
    <property type="entry name" value="SDR_fam"/>
</dbReference>
<keyword evidence="2" id="KW-0560">Oxidoreductase</keyword>
<dbReference type="PANTHER" id="PTHR45024">
    <property type="entry name" value="DEHYDROGENASES, SHORT CHAIN"/>
    <property type="match status" value="1"/>
</dbReference>
<dbReference type="PANTHER" id="PTHR45024:SF2">
    <property type="entry name" value="SCP2 DOMAIN-CONTAINING PROTEIN"/>
    <property type="match status" value="1"/>
</dbReference>
<dbReference type="Proteomes" id="UP000244903">
    <property type="component" value="Chromosome"/>
</dbReference>
<sequence length="312" mass="32782">MANPIDFTDRVAIITGAGGGLGRAYALALAERGAKVVVNDLGGDVRGNDGTTGPSSPAQRVVDEIVATGGEAMVDGNDITDEAAVDALVSSVIDKWGRIDILMNNAGILRDKSFAKMDNDDFRRVLEVHLMGSVNCTKAVWPHMAEAGYGRILMTTSSSGIYGNFGQANYAAAKSGLVGLMNVLAIEGAKKNIKVNSIAPTAATRMTEDLLPQRVLDIMGPETIAPGALFMVSEDAPTKTILGAGAGVFAVSQMVESRGVYLPDNARTPEVVAERWNEIADVTDANPLESAFEQTSKYAALAARELGLHLES</sequence>